<protein>
    <submittedName>
        <fullName evidence="1">Uncharacterized protein</fullName>
    </submittedName>
</protein>
<sequence>MSIFKIFIENEVNLHTLEIESLGYHRYDYKTYLNNTRFQFELINNLDKVFEQLNVLESVHIVDCSFFNSNFIQQIINLTKPFKLKSLILNRSSKIETLQQLLQKFGNNLENFAVRFLLIE</sequence>
<evidence type="ECO:0000313" key="1">
    <source>
        <dbReference type="EMBL" id="ESA13630.1"/>
    </source>
</evidence>
<proteinExistence type="predicted"/>
<organism evidence="1">
    <name type="scientific">Rhizophagus irregularis (strain DAOM 181602 / DAOM 197198 / MUCL 43194)</name>
    <name type="common">Arbuscular mycorrhizal fungus</name>
    <name type="synonym">Glomus intraradices</name>
    <dbReference type="NCBI Taxonomy" id="747089"/>
    <lineage>
        <taxon>Eukaryota</taxon>
        <taxon>Fungi</taxon>
        <taxon>Fungi incertae sedis</taxon>
        <taxon>Mucoromycota</taxon>
        <taxon>Glomeromycotina</taxon>
        <taxon>Glomeromycetes</taxon>
        <taxon>Glomerales</taxon>
        <taxon>Glomeraceae</taxon>
        <taxon>Rhizophagus</taxon>
    </lineage>
</organism>
<dbReference type="EMBL" id="KI283705">
    <property type="protein sequence ID" value="ESA13630.1"/>
    <property type="molecule type" value="Genomic_DNA"/>
</dbReference>
<name>U9TZW2_RHIID</name>
<gene>
    <name evidence="1" type="ORF">GLOINDRAFT_25818</name>
</gene>
<reference evidence="1" key="1">
    <citation type="submission" date="2013-07" db="EMBL/GenBank/DDBJ databases">
        <title>The genome of an arbuscular mycorrhizal fungus provides insights into the evolution of the oldest plant symbiosis.</title>
        <authorList>
            <consortium name="DOE Joint Genome Institute"/>
            <person name="Tisserant E."/>
            <person name="Malbreil M."/>
            <person name="Kuo A."/>
            <person name="Kohler A."/>
            <person name="Symeonidi A."/>
            <person name="Balestrini R."/>
            <person name="Charron P."/>
            <person name="Duensing N."/>
            <person name="Frei-dit-Frey N."/>
            <person name="Gianinazzi-Pearson V."/>
            <person name="Gilbert B."/>
            <person name="Handa Y."/>
            <person name="Hijri M."/>
            <person name="Kaul R."/>
            <person name="Kawaguchi M."/>
            <person name="Krajinski F."/>
            <person name="Lammers P."/>
            <person name="Lapierre D."/>
            <person name="Masclaux F.G."/>
            <person name="Murat C."/>
            <person name="Morin E."/>
            <person name="Ndikumana S."/>
            <person name="Pagni M."/>
            <person name="Petitpierre D."/>
            <person name="Requena N."/>
            <person name="Rosikiewicz P."/>
            <person name="Riley R."/>
            <person name="Saito K."/>
            <person name="San Clemente H."/>
            <person name="Shapiro H."/>
            <person name="van Tuinen D."/>
            <person name="Becard G."/>
            <person name="Bonfante P."/>
            <person name="Paszkowski U."/>
            <person name="Shachar-Hill Y."/>
            <person name="Young J.P."/>
            <person name="Sanders I.R."/>
            <person name="Henrissat B."/>
            <person name="Rensing S.A."/>
            <person name="Grigoriev I.V."/>
            <person name="Corradi N."/>
            <person name="Roux C."/>
            <person name="Martin F."/>
        </authorList>
    </citation>
    <scope>NUCLEOTIDE SEQUENCE</scope>
    <source>
        <strain evidence="1">DAOM 197198</strain>
    </source>
</reference>
<accession>U9TZW2</accession>
<dbReference type="AlphaFoldDB" id="U9TZW2"/>
<dbReference type="HOGENOM" id="CLU_2050877_0_0_1"/>